<evidence type="ECO:0000256" key="10">
    <source>
        <dbReference type="PROSITE-ProRule" id="PRU00023"/>
    </source>
</evidence>
<dbReference type="PROSITE" id="PS50297">
    <property type="entry name" value="ANK_REP_REGION"/>
    <property type="match status" value="3"/>
</dbReference>
<dbReference type="Pfam" id="PF12796">
    <property type="entry name" value="Ank_2"/>
    <property type="match status" value="1"/>
</dbReference>
<comment type="caution">
    <text evidence="16">The sequence shown here is derived from an EMBL/GenBank/DDBJ whole genome shotgun (WGS) entry which is preliminary data.</text>
</comment>
<dbReference type="PROSITE" id="PS50290">
    <property type="entry name" value="PI3_4_KINASE_3"/>
    <property type="match status" value="1"/>
</dbReference>
<dbReference type="SUPFAM" id="SSF48403">
    <property type="entry name" value="Ankyrin repeat"/>
    <property type="match status" value="1"/>
</dbReference>
<dbReference type="InterPro" id="IPR003152">
    <property type="entry name" value="FATC_dom"/>
</dbReference>
<dbReference type="GO" id="GO:0005524">
    <property type="term" value="F:ATP binding"/>
    <property type="evidence" value="ECO:0007669"/>
    <property type="project" value="UniProtKB-KW"/>
</dbReference>
<dbReference type="GO" id="GO:0006281">
    <property type="term" value="P:DNA repair"/>
    <property type="evidence" value="ECO:0007669"/>
    <property type="project" value="InterPro"/>
</dbReference>
<evidence type="ECO:0000313" key="16">
    <source>
        <dbReference type="EMBL" id="CAI4015353.1"/>
    </source>
</evidence>
<evidence type="ECO:0000259" key="13">
    <source>
        <dbReference type="PROSITE" id="PS50006"/>
    </source>
</evidence>
<dbReference type="InterPro" id="IPR036770">
    <property type="entry name" value="Ankyrin_rpt-contain_sf"/>
</dbReference>
<dbReference type="InterPro" id="IPR011009">
    <property type="entry name" value="Kinase-like_dom_sf"/>
</dbReference>
<feature type="compositionally biased region" description="Pro residues" evidence="12">
    <location>
        <begin position="690"/>
        <end position="706"/>
    </location>
</feature>
<dbReference type="CDD" id="cd00060">
    <property type="entry name" value="FHA"/>
    <property type="match status" value="1"/>
</dbReference>
<dbReference type="SMART" id="SM01343">
    <property type="entry name" value="FATC"/>
    <property type="match status" value="1"/>
</dbReference>
<reference evidence="17" key="2">
    <citation type="submission" date="2024-04" db="EMBL/GenBank/DDBJ databases">
        <authorList>
            <person name="Chen Y."/>
            <person name="Shah S."/>
            <person name="Dougan E. K."/>
            <person name="Thang M."/>
            <person name="Chan C."/>
        </authorList>
    </citation>
    <scope>NUCLEOTIDE SEQUENCE [LARGE SCALE GENOMIC DNA]</scope>
</reference>
<keyword evidence="11" id="KW-0175">Coiled coil</keyword>
<gene>
    <name evidence="16" type="ORF">C1SCF055_LOCUS40187</name>
</gene>
<evidence type="ECO:0000313" key="19">
    <source>
        <dbReference type="Proteomes" id="UP001152797"/>
    </source>
</evidence>
<dbReference type="InterPro" id="IPR018936">
    <property type="entry name" value="PI3/4_kinase_CS"/>
</dbReference>
<keyword evidence="5" id="KW-0547">Nucleotide-binding</keyword>
<feature type="domain" description="FATC" evidence="15">
    <location>
        <begin position="3759"/>
        <end position="3791"/>
    </location>
</feature>
<dbReference type="Gene3D" id="3.40.50.2000">
    <property type="entry name" value="Glycogen Phosphorylase B"/>
    <property type="match status" value="1"/>
</dbReference>
<keyword evidence="19" id="KW-1185">Reference proteome</keyword>
<dbReference type="InterPro" id="IPR002110">
    <property type="entry name" value="Ankyrin_rpt"/>
</dbReference>
<dbReference type="Gene3D" id="3.30.1010.10">
    <property type="entry name" value="Phosphatidylinositol 3-kinase Catalytic Subunit, Chain A, domain 4"/>
    <property type="match status" value="1"/>
</dbReference>
<dbReference type="PROSITE" id="PS00915">
    <property type="entry name" value="PI3_4_KINASE_1"/>
    <property type="match status" value="1"/>
</dbReference>
<dbReference type="PANTHER" id="PTHR37079">
    <property type="entry name" value="SERINE/THREONINE-PROTEIN KINASE ATM"/>
    <property type="match status" value="1"/>
</dbReference>
<dbReference type="InterPro" id="IPR038980">
    <property type="entry name" value="ATM_plant"/>
</dbReference>
<evidence type="ECO:0000256" key="11">
    <source>
        <dbReference type="SAM" id="Coils"/>
    </source>
</evidence>
<evidence type="ECO:0000256" key="12">
    <source>
        <dbReference type="SAM" id="MobiDB-lite"/>
    </source>
</evidence>
<dbReference type="SUPFAM" id="SSF49879">
    <property type="entry name" value="SMAD/FHA domain"/>
    <property type="match status" value="1"/>
</dbReference>
<dbReference type="EMBL" id="CAMXCT010006527">
    <property type="protein sequence ID" value="CAI4015353.1"/>
    <property type="molecule type" value="Genomic_DNA"/>
</dbReference>
<dbReference type="Pfam" id="PF00023">
    <property type="entry name" value="Ank"/>
    <property type="match status" value="1"/>
</dbReference>
<keyword evidence="10" id="KW-0040">ANK repeat</keyword>
<dbReference type="Pfam" id="PF00454">
    <property type="entry name" value="PI3_PI4_kinase"/>
    <property type="match status" value="1"/>
</dbReference>
<dbReference type="PROSITE" id="PS00916">
    <property type="entry name" value="PI3_4_KINASE_2"/>
    <property type="match status" value="1"/>
</dbReference>
<dbReference type="Gene3D" id="2.60.200.20">
    <property type="match status" value="1"/>
</dbReference>
<keyword evidence="6" id="KW-0227">DNA damage</keyword>
<dbReference type="SMART" id="SM00240">
    <property type="entry name" value="FHA"/>
    <property type="match status" value="1"/>
</dbReference>
<dbReference type="GO" id="GO:0005634">
    <property type="term" value="C:nucleus"/>
    <property type="evidence" value="ECO:0007669"/>
    <property type="project" value="UniProtKB-SubCell"/>
</dbReference>
<feature type="repeat" description="ANK" evidence="10">
    <location>
        <begin position="512"/>
        <end position="544"/>
    </location>
</feature>
<evidence type="ECO:0000256" key="9">
    <source>
        <dbReference type="ARBA" id="ARBA00023242"/>
    </source>
</evidence>
<dbReference type="PROSITE" id="PS51190">
    <property type="entry name" value="FATC"/>
    <property type="match status" value="1"/>
</dbReference>
<dbReference type="InterPro" id="IPR044107">
    <property type="entry name" value="PIKKc_ATM"/>
</dbReference>
<feature type="domain" description="PI3K/PI4K catalytic" evidence="14">
    <location>
        <begin position="3434"/>
        <end position="3747"/>
    </location>
</feature>
<dbReference type="Pfam" id="PF02260">
    <property type="entry name" value="FATC"/>
    <property type="match status" value="1"/>
</dbReference>
<reference evidence="16" key="1">
    <citation type="submission" date="2022-10" db="EMBL/GenBank/DDBJ databases">
        <authorList>
            <person name="Chen Y."/>
            <person name="Dougan E. K."/>
            <person name="Chan C."/>
            <person name="Rhodes N."/>
            <person name="Thang M."/>
        </authorList>
    </citation>
    <scope>NUCLEOTIDE SEQUENCE</scope>
</reference>
<feature type="region of interest" description="Disordered" evidence="12">
    <location>
        <begin position="687"/>
        <end position="710"/>
    </location>
</feature>
<dbReference type="PANTHER" id="PTHR37079:SF4">
    <property type="entry name" value="SERINE_THREONINE-PROTEIN KINASE ATM"/>
    <property type="match status" value="1"/>
</dbReference>
<dbReference type="Pfam" id="PF00498">
    <property type="entry name" value="FHA"/>
    <property type="match status" value="1"/>
</dbReference>
<dbReference type="InterPro" id="IPR000403">
    <property type="entry name" value="PI3/4_kinase_cat_dom"/>
</dbReference>
<keyword evidence="9" id="KW-0539">Nucleus</keyword>
<name>A0A9P1DSI5_9DINO</name>
<sequence>MLRHLARQVQEYVRKVDLLVLDWKSPPKQGPKEVTVSLGRNEPAKVAIWGSREQLLTKFPASVWDVCICSGTLRFILDFAAQLKVKKRACMVHDYNLPFGPWGQEQTMEQIKEHSSLCSSFELLCASKHLTDFVEKWGEGTFRSRCCYAADYAYFDPIPEAYQPWEGKHSHVTFFSPSPEKGLSIFLRIAESLPDVQFLAVKTVAWTKPWHEQILKRLKNVKIQSAGDKIEDILSITKVLLAPSVYPEAFGLVVAEAQLRGIPVVSTAICGLVEANQVPQTQVPEIPIVFDPRTHELVMGMTLDEAENSLALDRPGGLSMEQWRQTAITQENYQKVAEESEVTKILELLQSLLGSELQQASQDARIAASSFVDKRKGQFMATIKKLLDEHVSSGDAKPAAITNGSSGQKFAPKPRGFTAMEDDNGFDVNQDFTQVPDFDGMTVAAKCLVRLCEQGNLTVAAELIQAKADLNMPEPDLGVTPLIAAANAGHLDVCKYLIRKNAEISAEVHDGTRRTALHAAALMGYASVVQLLLDKGANPRVEDLTKTQPLHLAVKNGHAGAAELLLKGKANPNSADEQGHVAINDAVAKDRFDLVTKLLEYGALVIIRCACGCRYLKEFQNMLESPDPCCLERASARMEMQRQFQQLRDDQGRLGSQISEVQGAVSRLRHEVPQLAEAAARRLVDGLPRPVTPPVSAPPPPPPDPMPDVSENAYAVLRGAEGELFELPGLENVIGRSTACDTCIPGSQAISNRHMCISFASDGTASIRDIGSRNGTFLNDHRVAATALVMKSGDKVQLGVDGPSYVFTWGPAYYARWPRELQRASGARGYDPLESLEGVNVQETDSRFDALQTIDIQVATPDAREPEAFECFKSGPIAMLGDLMERTSLAEALDKLNSDVAAQHAAGLDALKTWLQVLGFLESLGDPTNLEKADDDPEVWPAVLKMLDKYGKRQLENLARAGGRKGTFKVDGPAVLHQVLHHLGRNRKRKAPPGEKMMKAQLRIWSHITESLRNETLAAKQPEALFYFCKAAAELSEAAEHGALPRGRDLKTVLKVLLEVPSGYSQNAQGAALNAAASLCRYVDGDIVAEVPLICERSLALMQSCGQAAANCLGACALRAPFAFRDWVACHLENFVGRMISCWPQRQNIDQLELAMRLALNLGLDLPKREAQTLLPLVVETLEQHALADSAVERSRFRGEKTDHQRSLLRARMADLMAALLWQATGSAADAASELCVQLERRCLPWALCLVRLVERFQLDHEQLPPLMAAVLRQLQKARVEMEPALQGALAALLNAHGWMRLAARARPLPVWCSLLCPEMPCLLCSPGIVENLPALDRYECSPELAQQFNAAVDYVKAWWAQRSAPVESHFWHLAAMVFLMAADTKDLEEKLWGQVSTKTSSSSKASALLCAARRQPVGAELQRKVLEVLLTESFEHQWAFMRIASIPLPDLPEAANAVSTDWTLEMNDFYLAVPLRDAMPQAAVEGRQRRCGWFEFEGVLQRRLAMAALETEVSSRSSQGFGAGGQGAEVDEVLLHRYALAAQLQAPANWRQRQQRAEPVGTDTGAFSAAFAVFISRFDAFKDAQDPSREMDQQQLLRAAASLLPSFGLAISACSGSAGNQRMLTDCFRRTLQFACTLTSSQARNNEIDAFFASLCTLLWQVAHSGVLASSDYQNLVATLAENIGSAPLSPAVALAVLMALTALQDSCCRALRQQLQLRKEEEPYAMLTAIRFAATEICWQLNRADATFGQGAKAVPVIMEVVEAWCSCLLPISALEWELFFTSIQRILLVLEKSIGTEDVKCRLMQRLWGKAERGSPSRLQAQVEALANSFHPNGRCKIALASVLTTSLRLLRPQEEVKAAADCCMSWVPDFILKDPCREVQLEVSNSCISSLFECFDSTAVFDELRPVLDFSSEILVTQNLPNSCALVAFQVAIAISCCQGYMHRVLPAFCASPPAVLRPLARKALKVLDEELGIASVEDLSPLALTFRAPIFQTLLKVKGASLTQVPLVDMGLADTTPTRPGKGQRWGFGRHLAAAVCAMVLAEDLDQVSDLAPCCGMGPKSPEFLELLLVPLAACVIPLRKSLERLHQRFGEQQVVKLLKSKASHIFAFALQLPFLTFGSPHAVDAETIAAAFREVAPQVEWLDTSAFVSKHFRELLFLLDPVIRAWSSHLPQTTLSLWRSLIAWVGPLSGSRLRLVLAMMQHTMPPKQRVELSRIVADAIAAAAAHKSNGLMKLVRHRDETLQLMLSSVEHEWSSSPPEAVRGEAGPAERSPALTALLAVLKALKAEEGVLWLQLQLEAILPRLVLEAQKLVASAAQLELPDGPRSAKRLRRGASARLTPEDALKQLAPLAPDLCWGPPSSPDVGCIVRCLPENSNDAAEEVMYASLRLLAQGSPTQLRNDPHLARALAMGLASLKPVAMKALSETSSDKLEGALSDTKYQVDDLLYSVALLGASHLQAHQSSAVRQLAGRALRHLMATQKGWCHSARNTLKNLLNKCHLACEDLEELSHLVATTWSNSIQAGSNVGRTISWQFTRQEADISSWMSGVLSHLLKLGSSVWDGSGTAVLTACAPLAKHSLWFSQRLLVLLLVKAANMPKSGSSLAKDLTGFFKQVASTSRQQPQARCLLHALHLIRVHQRAQKKRAVAQLHQQQNAFWNFDDTEDDSEDPFWSSLDLFAAASCAASISDSQNAFLLLELHLQRSKPDLPLQEALESVSSRGLGVEALFQPPAREVDLLHALARQLPDDELLYGQGEWCHASSRLARAELAQDNFTSIHLRIELLESALQRNDVAGQLEARHGMDAAISRLGWHSLLATGLLPEDDVAWEKRAEALWRLRQWGPIEGMKQGFHSSVHSALSGLSSAVRTVESMLGSPGPPGAASHDFSQAVATLERPLLRTVADVVNEIQVQLPEELQQKALQLQMLGSIFQCCDALVSDVHQKTQNGQTRSVLNLASSWTSNVPVSARCFNHVEPLLALQSSILATTSHPLAEGRFLVASAAAAREADLAQRGLALLERAQRACNAKLQRQENLMLRWEQARCLYALKSPEGMSIAKALAAECRQGIQGPRAGSSNWAAQVLSCTGLWLSESRLENADVIKKDYFEASALLDPDPGSRNGRQFAEFLDNKLTEELAFQGSAGHQRTLRSRQLTEQKIQRIDEDVAKAQKKGTTAAVQKEVKDLQEQKGKLEKHRKDDIKDAQQEKERLKTLTLGCVKQLGQCLAAQDGNPGNQGGGLTQVACRFLSLWFDHNLEYDEITNIVKDAIPTLSLDAVLPFIYQLAARLEMKETAFQRTLDELLLRLAQKGSPALWPLISLRNGAEVPKDFANGQSSFRADTSKVDAATRVTTKCRNSKTVRPVLEAVESLSRFYLAVAFHDVGMNSKDPRVRHVRIAFEKVKHFREAKQVAQTCRVPVPTAASTVAYIQQFEGEITIAPQGISIPKIVWVRDSEGRRHKQLVKGNDDLRQDAVMQQLFGLLNVVFKEDPKSLSLRLRTFQVVPLSPQAGIVEWVQETETLGEILVGSSNTDGAHQRYRPQDWDQAACRKRLGDAKELGHAQKLQALKEIYENVKPVMHLFFLERFVSPQEWHRARQGYARSTAVNAIVGYIVGLGDRHPNNILFDERTGELINIDFGIAFERGKNLQMPEMVPFRLTRDIVAGLGCLGTCGLFRRCAEAAMALLRQNGSLVTAVVEVFVHDPIYAWSCLTPKNVQREAGEAGNQSGQGVRDFSEEDGNDFARRAVVVVKDKLLGSSGHLGVSAHVQQLIYDASDLSQLCKMFNGWQQWV</sequence>
<evidence type="ECO:0000256" key="7">
    <source>
        <dbReference type="ARBA" id="ARBA00022777"/>
    </source>
</evidence>
<evidence type="ECO:0000256" key="2">
    <source>
        <dbReference type="ARBA" id="ARBA00012513"/>
    </source>
</evidence>
<dbReference type="CDD" id="cd05171">
    <property type="entry name" value="PIKKc_ATM"/>
    <property type="match status" value="1"/>
</dbReference>
<evidence type="ECO:0000256" key="6">
    <source>
        <dbReference type="ARBA" id="ARBA00022763"/>
    </source>
</evidence>
<keyword evidence="7 18" id="KW-0418">Kinase</keyword>
<dbReference type="SUPFAM" id="SSF56112">
    <property type="entry name" value="Protein kinase-like (PK-like)"/>
    <property type="match status" value="1"/>
</dbReference>
<dbReference type="SMART" id="SM00146">
    <property type="entry name" value="PI3Kc"/>
    <property type="match status" value="1"/>
</dbReference>
<dbReference type="GO" id="GO:0016757">
    <property type="term" value="F:glycosyltransferase activity"/>
    <property type="evidence" value="ECO:0007669"/>
    <property type="project" value="UniProtKB-KW"/>
</dbReference>
<dbReference type="InterPro" id="IPR000253">
    <property type="entry name" value="FHA_dom"/>
</dbReference>
<dbReference type="EC" id="2.7.11.1" evidence="2"/>
<dbReference type="GO" id="GO:0004674">
    <property type="term" value="F:protein serine/threonine kinase activity"/>
    <property type="evidence" value="ECO:0007669"/>
    <property type="project" value="UniProtKB-EC"/>
</dbReference>
<dbReference type="Proteomes" id="UP001152797">
    <property type="component" value="Unassembled WGS sequence"/>
</dbReference>
<keyword evidence="4" id="KW-0808">Transferase</keyword>
<feature type="repeat" description="ANK" evidence="10">
    <location>
        <begin position="477"/>
        <end position="509"/>
    </location>
</feature>
<keyword evidence="8" id="KW-0067">ATP-binding</keyword>
<feature type="domain" description="FHA" evidence="13">
    <location>
        <begin position="732"/>
        <end position="783"/>
    </location>
</feature>
<evidence type="ECO:0000313" key="18">
    <source>
        <dbReference type="EMBL" id="CAL4802665.1"/>
    </source>
</evidence>
<dbReference type="Gene3D" id="1.25.40.20">
    <property type="entry name" value="Ankyrin repeat-containing domain"/>
    <property type="match status" value="1"/>
</dbReference>
<evidence type="ECO:0000256" key="5">
    <source>
        <dbReference type="ARBA" id="ARBA00022741"/>
    </source>
</evidence>
<dbReference type="Gene3D" id="1.10.1070.11">
    <property type="entry name" value="Phosphatidylinositol 3-/4-kinase, catalytic domain"/>
    <property type="match status" value="1"/>
</dbReference>
<evidence type="ECO:0000256" key="1">
    <source>
        <dbReference type="ARBA" id="ARBA00004123"/>
    </source>
</evidence>
<dbReference type="Pfam" id="PF00534">
    <property type="entry name" value="Glycos_transf_1"/>
    <property type="match status" value="1"/>
</dbReference>
<dbReference type="PROSITE" id="PS50088">
    <property type="entry name" value="ANK_REPEAT"/>
    <property type="match status" value="3"/>
</dbReference>
<evidence type="ECO:0000256" key="3">
    <source>
        <dbReference type="ARBA" id="ARBA00022676"/>
    </source>
</evidence>
<protein>
    <recommendedName>
        <fullName evidence="2">non-specific serine/threonine protein kinase</fullName>
        <ecNumber evidence="2">2.7.11.1</ecNumber>
    </recommendedName>
</protein>
<dbReference type="EMBL" id="CAMXCT030006527">
    <property type="protein sequence ID" value="CAL4802665.1"/>
    <property type="molecule type" value="Genomic_DNA"/>
</dbReference>
<feature type="coiled-coil region" evidence="11">
    <location>
        <begin position="3155"/>
        <end position="3201"/>
    </location>
</feature>
<keyword evidence="3" id="KW-0328">Glycosyltransferase</keyword>
<evidence type="ECO:0000259" key="15">
    <source>
        <dbReference type="PROSITE" id="PS51190"/>
    </source>
</evidence>
<comment type="subcellular location">
    <subcellularLocation>
        <location evidence="1">Nucleus</location>
    </subcellularLocation>
</comment>
<dbReference type="InterPro" id="IPR008984">
    <property type="entry name" value="SMAD_FHA_dom_sf"/>
</dbReference>
<dbReference type="SMART" id="SM00248">
    <property type="entry name" value="ANK"/>
    <property type="match status" value="5"/>
</dbReference>
<dbReference type="InterPro" id="IPR036940">
    <property type="entry name" value="PI3/4_kinase_cat_sf"/>
</dbReference>
<evidence type="ECO:0000259" key="14">
    <source>
        <dbReference type="PROSITE" id="PS50290"/>
    </source>
</evidence>
<dbReference type="InterPro" id="IPR001296">
    <property type="entry name" value="Glyco_trans_1"/>
</dbReference>
<dbReference type="PROSITE" id="PS50006">
    <property type="entry name" value="FHA_DOMAIN"/>
    <property type="match status" value="1"/>
</dbReference>
<accession>A0A9P1DSI5</accession>
<dbReference type="SUPFAM" id="SSF53756">
    <property type="entry name" value="UDP-Glycosyltransferase/glycogen phosphorylase"/>
    <property type="match status" value="1"/>
</dbReference>
<evidence type="ECO:0000313" key="17">
    <source>
        <dbReference type="EMBL" id="CAL1168728.1"/>
    </source>
</evidence>
<feature type="repeat" description="ANK" evidence="10">
    <location>
        <begin position="545"/>
        <end position="577"/>
    </location>
</feature>
<evidence type="ECO:0000256" key="8">
    <source>
        <dbReference type="ARBA" id="ARBA00022840"/>
    </source>
</evidence>
<organism evidence="16">
    <name type="scientific">Cladocopium goreaui</name>
    <dbReference type="NCBI Taxonomy" id="2562237"/>
    <lineage>
        <taxon>Eukaryota</taxon>
        <taxon>Sar</taxon>
        <taxon>Alveolata</taxon>
        <taxon>Dinophyceae</taxon>
        <taxon>Suessiales</taxon>
        <taxon>Symbiodiniaceae</taxon>
        <taxon>Cladocopium</taxon>
    </lineage>
</organism>
<proteinExistence type="predicted"/>
<dbReference type="OrthoDB" id="381190at2759"/>
<evidence type="ECO:0000256" key="4">
    <source>
        <dbReference type="ARBA" id="ARBA00022679"/>
    </source>
</evidence>
<dbReference type="EMBL" id="CAMXCT020006527">
    <property type="protein sequence ID" value="CAL1168728.1"/>
    <property type="molecule type" value="Genomic_DNA"/>
</dbReference>